<name>A0AAE1FG80_PETCI</name>
<sequence>MTEEFGKEGPIRSIFLSEFHHTVGPKIVYQYPENYVTKEVFDAVSYYIIPKPEILKRTITVNVLGVKITGYPNEIQNPNYARNALIFNLCFVCDSTARTVHYEPAVKKLSEYLENLELENGFLSDEGSRGQMPGILQHILEELNATGKCTVSITLSDQKPGPGESERRGAERRPSLLSERKHQSVEIKLYDGHERRMSMFSDQRQADMGFRGFRKSSVSESKVRRKSADGSTTSVLHIKVVGVWPDPPLVQDHHVPVLISERVYSRGDHWDLTTQQVLPYIDGYAHVAKIAAAADVETNLVKACVENLLYYGQVRLLPIFQYSNVYTVTPGLQKLYSNPCLQEECQRAVAKNCDPQPQLSDILTLYYSMTNGVTVRDLCIRFNPQSLNIDERCLIHFGLQHSLIRRLHCFPILVPPDPSSCTEDSPSHRSGHRRSAIHSMCNGQHSFDEICCKFGLTYKELHDRVELVQGYIHIHANRHPAGKKSVGKMVSQTVVVAMVAAAIGLLVGGLIGHFGTPTPTPEENNMIKQMKQLVRDGWKEDVCINQRMIELVDPKRIEENLRELTKEPHMAATPRDDYLAQMIRRRFEEAMFDTSILVPYNLLLSRPDPDNPNLITLTDGEGQEVFRSNYKEVPLQKDDSDPNFVDAFNAYTPAGSVETGAGAGLVYANYGRVEDFDKLEELGVSVNGSIVIARYGKIFRGNKLQHAQDRGALGLILFSDPEDVAPEGLAPSDVYPGTRWLPGSGMQRGTTYIGDGDPLTPGWPSTTGAYRLPLEEAELAKIPCQPIGYDDAKIILEKMGGGSAITPEEWKGGLSDIQYNLGPDFLPQYQTFTLRLTTHNTNKVFRNYNVIATIRGEVEPDRYVLIGNHRDAWGYGASDPSSGTAQLLETARVLGQLMKEGWRPRRTLVFCSWGAEEFGLIGSTEWVEEHITKLQERAVMYLNTDTCVSGPILNVKASPLLKGPITDVTKMIPGVKNDDVTLYEEWAAYHVINTNSTEPEVPVLGSGSDYAHFSFYAGIPSADVWFRRDKNKYDISIYPTYHTGYDTFHTVSQLVDPGFKIHTGCSRLALLTLRQFADSAVLPYSLPDLPSTMTEALNKLLDTKDNKQTLLDVYDKLRE</sequence>
<dbReference type="InterPro" id="IPR003137">
    <property type="entry name" value="PA_domain"/>
</dbReference>
<dbReference type="InterPro" id="IPR039373">
    <property type="entry name" value="Peptidase_M28B"/>
</dbReference>
<accession>A0AAE1FG80</accession>
<reference evidence="5" key="1">
    <citation type="submission" date="2023-10" db="EMBL/GenBank/DDBJ databases">
        <title>Genome assemblies of two species of porcelain crab, Petrolisthes cinctipes and Petrolisthes manimaculis (Anomura: Porcellanidae).</title>
        <authorList>
            <person name="Angst P."/>
        </authorList>
    </citation>
    <scope>NUCLEOTIDE SEQUENCE</scope>
    <source>
        <strain evidence="5">PB745_01</strain>
        <tissue evidence="5">Gill</tissue>
    </source>
</reference>
<comment type="similarity">
    <text evidence="1">Belongs to the peptidase M28 family. M28B subfamily.</text>
</comment>
<evidence type="ECO:0000256" key="1">
    <source>
        <dbReference type="ARBA" id="ARBA00005634"/>
    </source>
</evidence>
<dbReference type="Pfam" id="PF06218">
    <property type="entry name" value="NPR2"/>
    <property type="match status" value="3"/>
</dbReference>
<dbReference type="GO" id="GO:0004180">
    <property type="term" value="F:carboxypeptidase activity"/>
    <property type="evidence" value="ECO:0007669"/>
    <property type="project" value="TreeGrafter"/>
</dbReference>
<evidence type="ECO:0000256" key="2">
    <source>
        <dbReference type="SAM" id="MobiDB-lite"/>
    </source>
</evidence>
<dbReference type="Gene3D" id="3.50.30.30">
    <property type="match status" value="1"/>
</dbReference>
<evidence type="ECO:0000259" key="4">
    <source>
        <dbReference type="Pfam" id="PF04389"/>
    </source>
</evidence>
<keyword evidence="6" id="KW-1185">Reference proteome</keyword>
<organism evidence="5 6">
    <name type="scientific">Petrolisthes cinctipes</name>
    <name type="common">Flat porcelain crab</name>
    <dbReference type="NCBI Taxonomy" id="88211"/>
    <lineage>
        <taxon>Eukaryota</taxon>
        <taxon>Metazoa</taxon>
        <taxon>Ecdysozoa</taxon>
        <taxon>Arthropoda</taxon>
        <taxon>Crustacea</taxon>
        <taxon>Multicrustacea</taxon>
        <taxon>Malacostraca</taxon>
        <taxon>Eumalacostraca</taxon>
        <taxon>Eucarida</taxon>
        <taxon>Decapoda</taxon>
        <taxon>Pleocyemata</taxon>
        <taxon>Anomura</taxon>
        <taxon>Galatheoidea</taxon>
        <taxon>Porcellanidae</taxon>
        <taxon>Petrolisthes</taxon>
    </lineage>
</organism>
<dbReference type="InterPro" id="IPR007484">
    <property type="entry name" value="Peptidase_M28"/>
</dbReference>
<dbReference type="FunFam" id="3.40.630.10:FF:000101">
    <property type="entry name" value="N-acetylated alpha-linked acidic dipeptidase like 1"/>
    <property type="match status" value="1"/>
</dbReference>
<dbReference type="PANTHER" id="PTHR10404">
    <property type="entry name" value="N-ACETYLATED-ALPHA-LINKED ACIDIC DIPEPTIDASE"/>
    <property type="match status" value="1"/>
</dbReference>
<evidence type="ECO:0000313" key="6">
    <source>
        <dbReference type="Proteomes" id="UP001286313"/>
    </source>
</evidence>
<dbReference type="Proteomes" id="UP001286313">
    <property type="component" value="Unassembled WGS sequence"/>
</dbReference>
<feature type="domain" description="Peptidase M28" evidence="4">
    <location>
        <begin position="849"/>
        <end position="1052"/>
    </location>
</feature>
<dbReference type="EMBL" id="JAWQEG010002243">
    <property type="protein sequence ID" value="KAK3873256.1"/>
    <property type="molecule type" value="Genomic_DNA"/>
</dbReference>
<feature type="region of interest" description="Disordered" evidence="2">
    <location>
        <begin position="153"/>
        <end position="181"/>
    </location>
</feature>
<comment type="caution">
    <text evidence="5">The sequence shown here is derived from an EMBL/GenBank/DDBJ whole genome shotgun (WGS) entry which is preliminary data.</text>
</comment>
<evidence type="ECO:0000313" key="5">
    <source>
        <dbReference type="EMBL" id="KAK3873256.1"/>
    </source>
</evidence>
<dbReference type="Gene3D" id="3.40.630.10">
    <property type="entry name" value="Zn peptidases"/>
    <property type="match status" value="1"/>
</dbReference>
<dbReference type="CDD" id="cd08022">
    <property type="entry name" value="M28_PSMA_like"/>
    <property type="match status" value="1"/>
</dbReference>
<dbReference type="InterPro" id="IPR046450">
    <property type="entry name" value="PA_dom_sf"/>
</dbReference>
<proteinExistence type="inferred from homology"/>
<dbReference type="FunFam" id="3.50.30.30:FF:000045">
    <property type="entry name" value="Predicted protein"/>
    <property type="match status" value="1"/>
</dbReference>
<dbReference type="Pfam" id="PF02225">
    <property type="entry name" value="PA"/>
    <property type="match status" value="1"/>
</dbReference>
<protein>
    <submittedName>
        <fullName evidence="5">Uncharacterized protein</fullName>
    </submittedName>
</protein>
<dbReference type="CDD" id="cd02121">
    <property type="entry name" value="PA_GCPII_like"/>
    <property type="match status" value="1"/>
</dbReference>
<dbReference type="SUPFAM" id="SSF53187">
    <property type="entry name" value="Zn-dependent exopeptidases"/>
    <property type="match status" value="1"/>
</dbReference>
<feature type="compositionally biased region" description="Basic and acidic residues" evidence="2">
    <location>
        <begin position="164"/>
        <end position="181"/>
    </location>
</feature>
<dbReference type="Pfam" id="PF04389">
    <property type="entry name" value="Peptidase_M28"/>
    <property type="match status" value="1"/>
</dbReference>
<dbReference type="PANTHER" id="PTHR10404:SF77">
    <property type="entry name" value="GLUTAMATE CARBOXYPEPTIDASE 2 HOMOLOG"/>
    <property type="match status" value="1"/>
</dbReference>
<evidence type="ECO:0000259" key="3">
    <source>
        <dbReference type="Pfam" id="PF02225"/>
    </source>
</evidence>
<feature type="domain" description="PA" evidence="3">
    <location>
        <begin position="665"/>
        <end position="749"/>
    </location>
</feature>
<dbReference type="SUPFAM" id="SSF52025">
    <property type="entry name" value="PA domain"/>
    <property type="match status" value="1"/>
</dbReference>
<dbReference type="InterPro" id="IPR009348">
    <property type="entry name" value="NPR2-like"/>
</dbReference>
<dbReference type="AlphaFoldDB" id="A0AAE1FG80"/>
<gene>
    <name evidence="5" type="ORF">Pcinc_021728</name>
</gene>